<gene>
    <name evidence="2" type="ORF">NK6_7841</name>
</gene>
<keyword evidence="1" id="KW-1133">Transmembrane helix</keyword>
<name>A0A0E4BV84_9BRAD</name>
<organism evidence="2 3">
    <name type="scientific">Bradyrhizobium diazoefficiens</name>
    <dbReference type="NCBI Taxonomy" id="1355477"/>
    <lineage>
        <taxon>Bacteria</taxon>
        <taxon>Pseudomonadati</taxon>
        <taxon>Pseudomonadota</taxon>
        <taxon>Alphaproteobacteria</taxon>
        <taxon>Hyphomicrobiales</taxon>
        <taxon>Nitrobacteraceae</taxon>
        <taxon>Bradyrhizobium</taxon>
    </lineage>
</organism>
<sequence length="30" mass="3225">MALPFFETAVPLLVVMGFAAGLTLVIERAF</sequence>
<keyword evidence="1" id="KW-0812">Transmembrane</keyword>
<proteinExistence type="predicted"/>
<feature type="transmembrane region" description="Helical" evidence="1">
    <location>
        <begin position="6"/>
        <end position="26"/>
    </location>
</feature>
<protein>
    <submittedName>
        <fullName evidence="2">Uncharacterized protein</fullName>
    </submittedName>
</protein>
<keyword evidence="1" id="KW-0472">Membrane</keyword>
<accession>A0A0E4BV84</accession>
<evidence type="ECO:0000256" key="1">
    <source>
        <dbReference type="SAM" id="Phobius"/>
    </source>
</evidence>
<evidence type="ECO:0000313" key="3">
    <source>
        <dbReference type="Proteomes" id="UP000063308"/>
    </source>
</evidence>
<dbReference type="Proteomes" id="UP000063308">
    <property type="component" value="Chromosome"/>
</dbReference>
<evidence type="ECO:0000313" key="2">
    <source>
        <dbReference type="EMBL" id="BAR60992.1"/>
    </source>
</evidence>
<reference evidence="2 3" key="1">
    <citation type="submission" date="2014-11" db="EMBL/GenBank/DDBJ databases">
        <title>Symbiosis island explosion on the genome of extra-slow-growing strains of soybean bradyrhizobia with massive insertion sequences.</title>
        <authorList>
            <person name="Iida T."/>
            <person name="Minamisawa K."/>
        </authorList>
    </citation>
    <scope>NUCLEOTIDE SEQUENCE [LARGE SCALE GENOMIC DNA]</scope>
    <source>
        <strain evidence="2 3">NK6</strain>
    </source>
</reference>
<dbReference type="AlphaFoldDB" id="A0A0E4BV84"/>
<dbReference type="EMBL" id="AP014685">
    <property type="protein sequence ID" value="BAR60992.1"/>
    <property type="molecule type" value="Genomic_DNA"/>
</dbReference>